<reference evidence="2 3" key="1">
    <citation type="journal article" date="2020" name="ISME J.">
        <title>Uncovering the hidden diversity of litter-decomposition mechanisms in mushroom-forming fungi.</title>
        <authorList>
            <person name="Floudas D."/>
            <person name="Bentzer J."/>
            <person name="Ahren D."/>
            <person name="Johansson T."/>
            <person name="Persson P."/>
            <person name="Tunlid A."/>
        </authorList>
    </citation>
    <scope>NUCLEOTIDE SEQUENCE [LARGE SCALE GENOMIC DNA]</scope>
    <source>
        <strain evidence="2 3">CBS 406.79</strain>
    </source>
</reference>
<name>A0A8H5MGW4_9AGAR</name>
<feature type="compositionally biased region" description="Polar residues" evidence="1">
    <location>
        <begin position="218"/>
        <end position="229"/>
    </location>
</feature>
<comment type="caution">
    <text evidence="2">The sequence shown here is derived from an EMBL/GenBank/DDBJ whole genome shotgun (WGS) entry which is preliminary data.</text>
</comment>
<feature type="region of interest" description="Disordered" evidence="1">
    <location>
        <begin position="284"/>
        <end position="371"/>
    </location>
</feature>
<dbReference type="AlphaFoldDB" id="A0A8H5MGW4"/>
<sequence length="490" mass="55001">MSDYPSLNEFDHDTDFCEFPVQTSYFPISDARESLWTTEQFVQASKTRRELHSLQSLSPRRAIDIDIELPKIRQISGGFLRENGRLLYTVKHCAVRKCMDYAREHWSLPPKTSSSILALAALESFLNPFDPTHWLFWSNDSKDHSARMVQSHISRQNTTIYHPFSFSALDWRWRLHGLHNKQLPQVLSHFPWYDLLVLPSFLKDTPRGPVLRKRKVQPPSNIGISSHSSDLTDDLEPLPARRSRVNRARVEAALPQSQSANDNLSNPNIPLAISTKVTLSDSRTFLESPNSQTSQKPDEDSHQPSHGSVSATSTISSPRSISIVLPPPEHSRTRSSSRLSAQTLVEENRDNSPSISSSSTAEPFSTKSKVKRKTIDEFDSVAVVGVFDIVPEDDASPTTLSFLDEEPDIPMPRLTRARGDDNKITQTPPFGPQRAKSTRKNRANRAAPYPSGKSGGVGAEVPPNKIDHDAITSSMRSKKVRKGKVKSRRR</sequence>
<dbReference type="OrthoDB" id="2944913at2759"/>
<feature type="compositionally biased region" description="Polar residues" evidence="1">
    <location>
        <begin position="334"/>
        <end position="345"/>
    </location>
</feature>
<evidence type="ECO:0000313" key="3">
    <source>
        <dbReference type="Proteomes" id="UP000518752"/>
    </source>
</evidence>
<feature type="compositionally biased region" description="Low complexity" evidence="1">
    <location>
        <begin position="305"/>
        <end position="323"/>
    </location>
</feature>
<dbReference type="EMBL" id="JAACJN010000002">
    <property type="protein sequence ID" value="KAF5393399.1"/>
    <property type="molecule type" value="Genomic_DNA"/>
</dbReference>
<keyword evidence="3" id="KW-1185">Reference proteome</keyword>
<feature type="compositionally biased region" description="Basic residues" evidence="1">
    <location>
        <begin position="476"/>
        <end position="490"/>
    </location>
</feature>
<feature type="region of interest" description="Disordered" evidence="1">
    <location>
        <begin position="208"/>
        <end position="237"/>
    </location>
</feature>
<feature type="compositionally biased region" description="Low complexity" evidence="1">
    <location>
        <begin position="352"/>
        <end position="367"/>
    </location>
</feature>
<protein>
    <submittedName>
        <fullName evidence="2">Uncharacterized protein</fullName>
    </submittedName>
</protein>
<organism evidence="2 3">
    <name type="scientific">Collybiopsis confluens</name>
    <dbReference type="NCBI Taxonomy" id="2823264"/>
    <lineage>
        <taxon>Eukaryota</taxon>
        <taxon>Fungi</taxon>
        <taxon>Dikarya</taxon>
        <taxon>Basidiomycota</taxon>
        <taxon>Agaricomycotina</taxon>
        <taxon>Agaricomycetes</taxon>
        <taxon>Agaricomycetidae</taxon>
        <taxon>Agaricales</taxon>
        <taxon>Marasmiineae</taxon>
        <taxon>Omphalotaceae</taxon>
        <taxon>Collybiopsis</taxon>
    </lineage>
</organism>
<feature type="compositionally biased region" description="Polar residues" evidence="1">
    <location>
        <begin position="284"/>
        <end position="295"/>
    </location>
</feature>
<evidence type="ECO:0000313" key="2">
    <source>
        <dbReference type="EMBL" id="KAF5393399.1"/>
    </source>
</evidence>
<accession>A0A8H5MGW4</accession>
<proteinExistence type="predicted"/>
<gene>
    <name evidence="2" type="ORF">D9757_000691</name>
</gene>
<evidence type="ECO:0000256" key="1">
    <source>
        <dbReference type="SAM" id="MobiDB-lite"/>
    </source>
</evidence>
<feature type="region of interest" description="Disordered" evidence="1">
    <location>
        <begin position="394"/>
        <end position="490"/>
    </location>
</feature>
<dbReference type="Proteomes" id="UP000518752">
    <property type="component" value="Unassembled WGS sequence"/>
</dbReference>